<organism evidence="2 3">
    <name type="scientific">Steinernema carpocapsae</name>
    <name type="common">Entomopathogenic nematode</name>
    <dbReference type="NCBI Taxonomy" id="34508"/>
    <lineage>
        <taxon>Eukaryota</taxon>
        <taxon>Metazoa</taxon>
        <taxon>Ecdysozoa</taxon>
        <taxon>Nematoda</taxon>
        <taxon>Chromadorea</taxon>
        <taxon>Rhabditida</taxon>
        <taxon>Tylenchina</taxon>
        <taxon>Panagrolaimomorpha</taxon>
        <taxon>Strongyloidoidea</taxon>
        <taxon>Steinernematidae</taxon>
        <taxon>Steinernema</taxon>
    </lineage>
</organism>
<protein>
    <submittedName>
        <fullName evidence="2">Uncharacterized protein</fullName>
    </submittedName>
</protein>
<evidence type="ECO:0000256" key="1">
    <source>
        <dbReference type="SAM" id="MobiDB-lite"/>
    </source>
</evidence>
<reference evidence="2 3" key="1">
    <citation type="journal article" date="2015" name="Genome Biol.">
        <title>Comparative genomics of Steinernema reveals deeply conserved gene regulatory networks.</title>
        <authorList>
            <person name="Dillman A.R."/>
            <person name="Macchietto M."/>
            <person name="Porter C.F."/>
            <person name="Rogers A."/>
            <person name="Williams B."/>
            <person name="Antoshechkin I."/>
            <person name="Lee M.M."/>
            <person name="Goodwin Z."/>
            <person name="Lu X."/>
            <person name="Lewis E.E."/>
            <person name="Goodrich-Blair H."/>
            <person name="Stock S.P."/>
            <person name="Adams B.J."/>
            <person name="Sternberg P.W."/>
            <person name="Mortazavi A."/>
        </authorList>
    </citation>
    <scope>NUCLEOTIDE SEQUENCE [LARGE SCALE GENOMIC DNA]</scope>
    <source>
        <strain evidence="2 3">ALL</strain>
    </source>
</reference>
<gene>
    <name evidence="2" type="ORF">L596_007951</name>
</gene>
<comment type="caution">
    <text evidence="2">The sequence shown here is derived from an EMBL/GenBank/DDBJ whole genome shotgun (WGS) entry which is preliminary data.</text>
</comment>
<keyword evidence="3" id="KW-1185">Reference proteome</keyword>
<feature type="compositionally biased region" description="Low complexity" evidence="1">
    <location>
        <begin position="1"/>
        <end position="13"/>
    </location>
</feature>
<name>A0A4U5PB99_STECR</name>
<evidence type="ECO:0000313" key="3">
    <source>
        <dbReference type="Proteomes" id="UP000298663"/>
    </source>
</evidence>
<dbReference type="EMBL" id="AZBU02000002">
    <property type="protein sequence ID" value="TKR93510.1"/>
    <property type="molecule type" value="Genomic_DNA"/>
</dbReference>
<reference evidence="2 3" key="2">
    <citation type="journal article" date="2019" name="G3 (Bethesda)">
        <title>Hybrid Assembly of the Genome of the Entomopathogenic Nematode Steinernema carpocapsae Identifies the X-Chromosome.</title>
        <authorList>
            <person name="Serra L."/>
            <person name="Macchietto M."/>
            <person name="Macias-Munoz A."/>
            <person name="McGill C.J."/>
            <person name="Rodriguez I.M."/>
            <person name="Rodriguez B."/>
            <person name="Murad R."/>
            <person name="Mortazavi A."/>
        </authorList>
    </citation>
    <scope>NUCLEOTIDE SEQUENCE [LARGE SCALE GENOMIC DNA]</scope>
    <source>
        <strain evidence="2 3">ALL</strain>
    </source>
</reference>
<sequence length="97" mass="10354">MSPSPNSRLSPSPRRLHRISRSSMPTGISVPLFPKVGRTSAANSSSLSASLGTPILSSPISLTTLAKTKKRQKRCVATQTTCCRLDLFGSGRNRSVL</sequence>
<dbReference type="AlphaFoldDB" id="A0A4U5PB99"/>
<proteinExistence type="predicted"/>
<evidence type="ECO:0000313" key="2">
    <source>
        <dbReference type="EMBL" id="TKR93510.1"/>
    </source>
</evidence>
<accession>A0A4U5PB99</accession>
<dbReference type="Proteomes" id="UP000298663">
    <property type="component" value="Unassembled WGS sequence"/>
</dbReference>
<feature type="region of interest" description="Disordered" evidence="1">
    <location>
        <begin position="1"/>
        <end position="29"/>
    </location>
</feature>